<organism evidence="3 4">
    <name type="scientific">Micromonospora qiuiae</name>
    <dbReference type="NCBI Taxonomy" id="502268"/>
    <lineage>
        <taxon>Bacteria</taxon>
        <taxon>Bacillati</taxon>
        <taxon>Actinomycetota</taxon>
        <taxon>Actinomycetes</taxon>
        <taxon>Micromonosporales</taxon>
        <taxon>Micromonosporaceae</taxon>
        <taxon>Micromonospora</taxon>
    </lineage>
</organism>
<reference evidence="3 4" key="1">
    <citation type="submission" date="2021-01" db="EMBL/GenBank/DDBJ databases">
        <title>Whole genome shotgun sequence of Verrucosispora qiuiae NBRC 106684.</title>
        <authorList>
            <person name="Komaki H."/>
            <person name="Tamura T."/>
        </authorList>
    </citation>
    <scope>NUCLEOTIDE SEQUENCE [LARGE SCALE GENOMIC DNA]</scope>
    <source>
        <strain evidence="3 4">NBRC 106684</strain>
    </source>
</reference>
<accession>A0ABQ4J6C3</accession>
<dbReference type="Proteomes" id="UP000653076">
    <property type="component" value="Unassembled WGS sequence"/>
</dbReference>
<dbReference type="Gene3D" id="3.30.428.10">
    <property type="entry name" value="HIT-like"/>
    <property type="match status" value="1"/>
</dbReference>
<feature type="short sequence motif" description="Histidine triad motif" evidence="1">
    <location>
        <begin position="136"/>
        <end position="140"/>
    </location>
</feature>
<feature type="domain" description="HIT" evidence="2">
    <location>
        <begin position="43"/>
        <end position="152"/>
    </location>
</feature>
<evidence type="ECO:0000256" key="1">
    <source>
        <dbReference type="PROSITE-ProRule" id="PRU00464"/>
    </source>
</evidence>
<dbReference type="PROSITE" id="PS51084">
    <property type="entry name" value="HIT_2"/>
    <property type="match status" value="1"/>
</dbReference>
<dbReference type="EMBL" id="BOPC01000012">
    <property type="protein sequence ID" value="GIJ25721.1"/>
    <property type="molecule type" value="Genomic_DNA"/>
</dbReference>
<sequence>MTAPFLSLAQIRNRLTLAARRTTYLRYRGVALTYTAGMGTDCLFCRIVAGEIPATMVRETPTTLAFRDINPKAPVHVLVIPKEHYADVATLAQGDPALAGEVLATAAAVAEDEGLLGDGFRLMFNTGTYGGQEVFHAHAHLLGGAPLGPMLARSVA</sequence>
<dbReference type="Pfam" id="PF01230">
    <property type="entry name" value="HIT"/>
    <property type="match status" value="1"/>
</dbReference>
<evidence type="ECO:0000259" key="2">
    <source>
        <dbReference type="PROSITE" id="PS51084"/>
    </source>
</evidence>
<dbReference type="InterPro" id="IPR011146">
    <property type="entry name" value="HIT-like"/>
</dbReference>
<dbReference type="PRINTS" id="PR00332">
    <property type="entry name" value="HISTRIAD"/>
</dbReference>
<comment type="caution">
    <text evidence="3">The sequence shown here is derived from an EMBL/GenBank/DDBJ whole genome shotgun (WGS) entry which is preliminary data.</text>
</comment>
<evidence type="ECO:0000313" key="3">
    <source>
        <dbReference type="EMBL" id="GIJ25721.1"/>
    </source>
</evidence>
<gene>
    <name evidence="3" type="ORF">Vqi01_08830</name>
</gene>
<dbReference type="PANTHER" id="PTHR23089">
    <property type="entry name" value="HISTIDINE TRIAD HIT PROTEIN"/>
    <property type="match status" value="1"/>
</dbReference>
<evidence type="ECO:0000313" key="4">
    <source>
        <dbReference type="Proteomes" id="UP000653076"/>
    </source>
</evidence>
<dbReference type="InterPro" id="IPR001310">
    <property type="entry name" value="Histidine_triad_HIT"/>
</dbReference>
<protein>
    <recommendedName>
        <fullName evidence="2">HIT domain-containing protein</fullName>
    </recommendedName>
</protein>
<dbReference type="SUPFAM" id="SSF54197">
    <property type="entry name" value="HIT-like"/>
    <property type="match status" value="1"/>
</dbReference>
<keyword evidence="4" id="KW-1185">Reference proteome</keyword>
<dbReference type="InterPro" id="IPR036265">
    <property type="entry name" value="HIT-like_sf"/>
</dbReference>
<proteinExistence type="predicted"/>
<dbReference type="CDD" id="cd01276">
    <property type="entry name" value="PKCI_related"/>
    <property type="match status" value="1"/>
</dbReference>
<name>A0ABQ4J6C3_9ACTN</name>